<feature type="domain" description="Ketoreductase" evidence="4">
    <location>
        <begin position="7"/>
        <end position="183"/>
    </location>
</feature>
<dbReference type="InterPro" id="IPR002347">
    <property type="entry name" value="SDR_fam"/>
</dbReference>
<comment type="similarity">
    <text evidence="1 3">Belongs to the short-chain dehydrogenases/reductases (SDR) family.</text>
</comment>
<gene>
    <name evidence="5" type="ORF">D3872_24685</name>
</gene>
<dbReference type="AlphaFoldDB" id="A0A418X740"/>
<dbReference type="PANTHER" id="PTHR43976:SF16">
    <property type="entry name" value="SHORT-CHAIN DEHYDROGENASE_REDUCTASE FAMILY PROTEIN"/>
    <property type="match status" value="1"/>
</dbReference>
<evidence type="ECO:0000313" key="5">
    <source>
        <dbReference type="EMBL" id="RJG08270.1"/>
    </source>
</evidence>
<proteinExistence type="inferred from homology"/>
<accession>A0A418X740</accession>
<comment type="caution">
    <text evidence="5">The sequence shown here is derived from an EMBL/GenBank/DDBJ whole genome shotgun (WGS) entry which is preliminary data.</text>
</comment>
<dbReference type="RefSeq" id="WP_119813245.1">
    <property type="nucleotide sequence ID" value="NZ_QYUP01000198.1"/>
</dbReference>
<dbReference type="InterPro" id="IPR020904">
    <property type="entry name" value="Sc_DH/Rdtase_CS"/>
</dbReference>
<keyword evidence="2" id="KW-0560">Oxidoreductase</keyword>
<dbReference type="Proteomes" id="UP000284006">
    <property type="component" value="Unassembled WGS sequence"/>
</dbReference>
<dbReference type="Pfam" id="PF00106">
    <property type="entry name" value="adh_short"/>
    <property type="match status" value="1"/>
</dbReference>
<dbReference type="InterPro" id="IPR057326">
    <property type="entry name" value="KR_dom"/>
</dbReference>
<dbReference type="NCBIfam" id="NF004824">
    <property type="entry name" value="PRK06180.1"/>
    <property type="match status" value="1"/>
</dbReference>
<dbReference type="PANTHER" id="PTHR43976">
    <property type="entry name" value="SHORT CHAIN DEHYDROGENASE"/>
    <property type="match status" value="1"/>
</dbReference>
<evidence type="ECO:0000256" key="1">
    <source>
        <dbReference type="ARBA" id="ARBA00006484"/>
    </source>
</evidence>
<dbReference type="CDD" id="cd05374">
    <property type="entry name" value="17beta-HSD-like_SDR_c"/>
    <property type="match status" value="1"/>
</dbReference>
<dbReference type="SMART" id="SM00822">
    <property type="entry name" value="PKS_KR"/>
    <property type="match status" value="1"/>
</dbReference>
<dbReference type="SUPFAM" id="SSF51735">
    <property type="entry name" value="NAD(P)-binding Rossmann-fold domains"/>
    <property type="match status" value="1"/>
</dbReference>
<dbReference type="InterPro" id="IPR051911">
    <property type="entry name" value="SDR_oxidoreductase"/>
</dbReference>
<dbReference type="InterPro" id="IPR036291">
    <property type="entry name" value="NAD(P)-bd_dom_sf"/>
</dbReference>
<reference evidence="5 6" key="1">
    <citation type="submission" date="2018-09" db="EMBL/GenBank/DDBJ databases">
        <authorList>
            <person name="Zhu H."/>
        </authorList>
    </citation>
    <scope>NUCLEOTIDE SEQUENCE [LARGE SCALE GENOMIC DNA]</scope>
    <source>
        <strain evidence="5 6">K1S02-61</strain>
    </source>
</reference>
<evidence type="ECO:0000313" key="6">
    <source>
        <dbReference type="Proteomes" id="UP000284006"/>
    </source>
</evidence>
<dbReference type="GO" id="GO:0016491">
    <property type="term" value="F:oxidoreductase activity"/>
    <property type="evidence" value="ECO:0007669"/>
    <property type="project" value="UniProtKB-KW"/>
</dbReference>
<evidence type="ECO:0000256" key="2">
    <source>
        <dbReference type="ARBA" id="ARBA00023002"/>
    </source>
</evidence>
<keyword evidence="6" id="KW-1185">Reference proteome</keyword>
<dbReference type="Gene3D" id="3.40.50.720">
    <property type="entry name" value="NAD(P)-binding Rossmann-like Domain"/>
    <property type="match status" value="1"/>
</dbReference>
<organism evidence="5 6">
    <name type="scientific">Massilia cavernae</name>
    <dbReference type="NCBI Taxonomy" id="2320864"/>
    <lineage>
        <taxon>Bacteria</taxon>
        <taxon>Pseudomonadati</taxon>
        <taxon>Pseudomonadota</taxon>
        <taxon>Betaproteobacteria</taxon>
        <taxon>Burkholderiales</taxon>
        <taxon>Oxalobacteraceae</taxon>
        <taxon>Telluria group</taxon>
        <taxon>Massilia</taxon>
    </lineage>
</organism>
<evidence type="ECO:0000259" key="4">
    <source>
        <dbReference type="SMART" id="SM00822"/>
    </source>
</evidence>
<name>A0A418X740_9BURK</name>
<sequence length="280" mass="29002">MNDLSNKLWFITGASAGFGRALCEQVIARGGRLLATARDVAALADLAAMAPERVALAPLDVTNPAQIAAAVALAEARFGGIDVLVNNAGYGYLGAIEEASDAEVRAQFDVNFFGLAALTRAVLPSMRARRSGKIINMSSTAGTRGNAGVGYYAASKWAVEALSEALAQEGAPFGIGVLIVEPGPFRTNFSGSAIAHPAHPIPAYEGAAAARAWSASLDGTQAGDPVRAAALIVDTAIQREPPLRLILGRQAFDGACTSIQLRLDDMQRSRTIAPAADFPA</sequence>
<dbReference type="PRINTS" id="PR00080">
    <property type="entry name" value="SDRFAMILY"/>
</dbReference>
<evidence type="ECO:0000256" key="3">
    <source>
        <dbReference type="RuleBase" id="RU000363"/>
    </source>
</evidence>
<dbReference type="EMBL" id="QYUP01000198">
    <property type="protein sequence ID" value="RJG08270.1"/>
    <property type="molecule type" value="Genomic_DNA"/>
</dbReference>
<dbReference type="PRINTS" id="PR00081">
    <property type="entry name" value="GDHRDH"/>
</dbReference>
<protein>
    <submittedName>
        <fullName evidence="5">SDR family NAD(P)-dependent oxidoreductase</fullName>
    </submittedName>
</protein>
<dbReference type="OrthoDB" id="9789083at2"/>
<dbReference type="PROSITE" id="PS00061">
    <property type="entry name" value="ADH_SHORT"/>
    <property type="match status" value="1"/>
</dbReference>